<keyword evidence="6 17" id="KW-0812">Transmembrane</keyword>
<feature type="transmembrane region" description="Helical" evidence="17">
    <location>
        <begin position="53"/>
        <end position="76"/>
    </location>
</feature>
<dbReference type="PROSITE" id="PS50004">
    <property type="entry name" value="C2"/>
    <property type="match status" value="3"/>
</dbReference>
<dbReference type="InterPro" id="IPR000008">
    <property type="entry name" value="C2_dom"/>
</dbReference>
<dbReference type="EMBL" id="JAHGAV010000021">
    <property type="protein sequence ID" value="KAG6937854.1"/>
    <property type="molecule type" value="Genomic_DNA"/>
</dbReference>
<accession>A0A8T1TAS4</accession>
<feature type="domain" description="SMP-LTD" evidence="19">
    <location>
        <begin position="119"/>
        <end position="296"/>
    </location>
</feature>
<evidence type="ECO:0000259" key="18">
    <source>
        <dbReference type="PROSITE" id="PS50004"/>
    </source>
</evidence>
<sequence>MQPAAAARGDSGPGEPSGQAPCAFAEQQQQEPPRLLQELGAFAARALFCLAPVYLAGSLGLSTSWVLAGLVLWMWWQRNRRGKRSRLSAAFGLLAAGEKEAISQGVAFQHLPAWVHFPDVERVEWLNKVLVQAWPYFGTVMEKTIKEKIEPKIRAKNVHLKTCTFTKIHFGEKCPKINGVKTYTKEIDSRQVILDLQISYIGDCEIHMEVSKFKGGVKGIQLHGTLRVILEPLIADVPFFGAITMFFIQKPYLEVNWAGLTNLLDAPGISLMSDTIIQDLIAARLVLPNRITIPLKKNMKISHLRFPIPYGVVRVHLLEAENLVQKDHFRGKSDPYAILRVGLVQFRSKTIQRNLNPIWNEMSEFVVHEVPGQDLEVDLYDEDPDKDDFLGSLLISLADVMNDSIVDEWFPLSKTASGHLHLKLEWLSLVTDQEKLHEDKNGLATALLIVYLDSACNLPKNHFEYSNGEYGAKKFKNQKYLQKMDRDPSSYVQLTVGNKIQKSKTCNFSKDPVWGQAFTFFVHSAQSQSLHLEIKDKDRENALGTLVVSLSHLLKDSEMTLDQKFQLDHSGLDSFIKMKLVLRVLCIKEPDPQSNYTGVNALKQVPVPAAEKGGNQCKNPLPSKPEPSKIPHVSKDSGVPESKDTKEESNAALTGSATPASPAVHETIAELNAPAGAHNLEPQALTTLPTRTLEHNTAPSVASLGSLASSCFELNHSNPNLLNGTNLTAVLLGEIQLTVRYASLQRSLIVMVNRCRNLMPASNRGVDPYVRVYLLPDKRWASRKKTTVKKKTLNPHYDEKFEFFESLEEVKKRTLDVTVKNSTQFISRERRELGKVLIDLSKEDLIKGFSQWYELTAKRRSRR</sequence>
<dbReference type="InterPro" id="IPR031468">
    <property type="entry name" value="SMP_LBD"/>
</dbReference>
<evidence type="ECO:0000256" key="14">
    <source>
        <dbReference type="ARBA" id="ARBA00023136"/>
    </source>
</evidence>
<feature type="region of interest" description="Disordered" evidence="16">
    <location>
        <begin position="610"/>
        <end position="662"/>
    </location>
</feature>
<dbReference type="InterPro" id="IPR037752">
    <property type="entry name" value="C2C_KIAA1228"/>
</dbReference>
<evidence type="ECO:0000313" key="20">
    <source>
        <dbReference type="EMBL" id="KAG6937854.1"/>
    </source>
</evidence>
<dbReference type="FunFam" id="2.60.40.150:FF:000025">
    <property type="entry name" value="Extended synaptotagmin 2"/>
    <property type="match status" value="1"/>
</dbReference>
<dbReference type="GO" id="GO:0006869">
    <property type="term" value="P:lipid transport"/>
    <property type="evidence" value="ECO:0007669"/>
    <property type="project" value="UniProtKB-KW"/>
</dbReference>
<evidence type="ECO:0000256" key="3">
    <source>
        <dbReference type="ARBA" id="ARBA00005867"/>
    </source>
</evidence>
<evidence type="ECO:0000256" key="7">
    <source>
        <dbReference type="ARBA" id="ARBA00022723"/>
    </source>
</evidence>
<evidence type="ECO:0000256" key="15">
    <source>
        <dbReference type="ARBA" id="ARBA00069840"/>
    </source>
</evidence>
<dbReference type="GO" id="GO:0008429">
    <property type="term" value="F:phosphatidylethanolamine binding"/>
    <property type="evidence" value="ECO:0007669"/>
    <property type="project" value="TreeGrafter"/>
</dbReference>
<dbReference type="GO" id="GO:0005509">
    <property type="term" value="F:calcium ion binding"/>
    <property type="evidence" value="ECO:0007669"/>
    <property type="project" value="TreeGrafter"/>
</dbReference>
<keyword evidence="21" id="KW-1185">Reference proteome</keyword>
<evidence type="ECO:0000259" key="19">
    <source>
        <dbReference type="PROSITE" id="PS51847"/>
    </source>
</evidence>
<dbReference type="InterPro" id="IPR039010">
    <property type="entry name" value="Synaptotagmin_SMP"/>
</dbReference>
<dbReference type="GO" id="GO:0005544">
    <property type="term" value="F:calcium-dependent phospholipid binding"/>
    <property type="evidence" value="ECO:0007669"/>
    <property type="project" value="TreeGrafter"/>
</dbReference>
<comment type="subcellular location">
    <subcellularLocation>
        <location evidence="1">Cell membrane</location>
        <topology evidence="1">Peripheral membrane protein</topology>
    </subcellularLocation>
    <subcellularLocation>
        <location evidence="2">Endoplasmic reticulum membrane</location>
        <topology evidence="2">Multi-pass membrane protein</topology>
    </subcellularLocation>
</comment>
<evidence type="ECO:0000256" key="6">
    <source>
        <dbReference type="ARBA" id="ARBA00022692"/>
    </source>
</evidence>
<evidence type="ECO:0000256" key="9">
    <source>
        <dbReference type="ARBA" id="ARBA00022824"/>
    </source>
</evidence>
<keyword evidence="11 17" id="KW-1133">Transmembrane helix</keyword>
<organism evidence="20 21">
    <name type="scientific">Chelydra serpentina</name>
    <name type="common">Snapping turtle</name>
    <name type="synonym">Testudo serpentina</name>
    <dbReference type="NCBI Taxonomy" id="8475"/>
    <lineage>
        <taxon>Eukaryota</taxon>
        <taxon>Metazoa</taxon>
        <taxon>Chordata</taxon>
        <taxon>Craniata</taxon>
        <taxon>Vertebrata</taxon>
        <taxon>Euteleostomi</taxon>
        <taxon>Archelosauria</taxon>
        <taxon>Testudinata</taxon>
        <taxon>Testudines</taxon>
        <taxon>Cryptodira</taxon>
        <taxon>Durocryptodira</taxon>
        <taxon>Americhelydia</taxon>
        <taxon>Chelydroidea</taxon>
        <taxon>Chelydridae</taxon>
        <taxon>Chelydra</taxon>
    </lineage>
</organism>
<evidence type="ECO:0000256" key="4">
    <source>
        <dbReference type="ARBA" id="ARBA00022448"/>
    </source>
</evidence>
<dbReference type="GO" id="GO:0061817">
    <property type="term" value="P:endoplasmic reticulum-plasma membrane tethering"/>
    <property type="evidence" value="ECO:0007669"/>
    <property type="project" value="InterPro"/>
</dbReference>
<dbReference type="Proteomes" id="UP000765507">
    <property type="component" value="Unassembled WGS sequence"/>
</dbReference>
<dbReference type="GO" id="GO:0031210">
    <property type="term" value="F:phosphatidylcholine binding"/>
    <property type="evidence" value="ECO:0007669"/>
    <property type="project" value="TreeGrafter"/>
</dbReference>
<dbReference type="FunFam" id="2.60.40.150:FF:000114">
    <property type="entry name" value="Extended synaptotagmin 3"/>
    <property type="match status" value="1"/>
</dbReference>
<dbReference type="Gene3D" id="2.60.40.150">
    <property type="entry name" value="C2 domain"/>
    <property type="match status" value="3"/>
</dbReference>
<evidence type="ECO:0000256" key="8">
    <source>
        <dbReference type="ARBA" id="ARBA00022737"/>
    </source>
</evidence>
<evidence type="ECO:0000313" key="21">
    <source>
        <dbReference type="Proteomes" id="UP000765507"/>
    </source>
</evidence>
<feature type="domain" description="C2" evidence="18">
    <location>
        <begin position="428"/>
        <end position="569"/>
    </location>
</feature>
<dbReference type="PANTHER" id="PTHR45761">
    <property type="entry name" value="EXTENDED SYNAPTOTAGMIN-LIKE PROTEIN 2, ISOFORM C"/>
    <property type="match status" value="1"/>
</dbReference>
<dbReference type="InterPro" id="IPR035892">
    <property type="entry name" value="C2_domain_sf"/>
</dbReference>
<evidence type="ECO:0000256" key="10">
    <source>
        <dbReference type="ARBA" id="ARBA00022837"/>
    </source>
</evidence>
<dbReference type="Pfam" id="PF00168">
    <property type="entry name" value="C2"/>
    <property type="match status" value="3"/>
</dbReference>
<dbReference type="InterPro" id="IPR037733">
    <property type="entry name" value="Ext_Synaptotagmin_C2A"/>
</dbReference>
<keyword evidence="4" id="KW-0813">Transport</keyword>
<keyword evidence="13" id="KW-0446">Lipid-binding</keyword>
<keyword evidence="9" id="KW-0256">Endoplasmic reticulum</keyword>
<dbReference type="SUPFAM" id="SSF49562">
    <property type="entry name" value="C2 domain (Calcium/lipid-binding domain, CaLB)"/>
    <property type="match status" value="3"/>
</dbReference>
<keyword evidence="5" id="KW-1003">Cell membrane</keyword>
<evidence type="ECO:0000256" key="17">
    <source>
        <dbReference type="SAM" id="Phobius"/>
    </source>
</evidence>
<dbReference type="GO" id="GO:0005789">
    <property type="term" value="C:endoplasmic reticulum membrane"/>
    <property type="evidence" value="ECO:0007669"/>
    <property type="project" value="UniProtKB-SubCell"/>
</dbReference>
<evidence type="ECO:0000256" key="1">
    <source>
        <dbReference type="ARBA" id="ARBA00004202"/>
    </source>
</evidence>
<feature type="domain" description="C2" evidence="18">
    <location>
        <begin position="731"/>
        <end position="853"/>
    </location>
</feature>
<protein>
    <recommendedName>
        <fullName evidence="15">Extended synaptotagmin-3</fullName>
    </recommendedName>
</protein>
<dbReference type="FunFam" id="2.60.40.150:FF:000093">
    <property type="entry name" value="Extended synaptotagmin 3"/>
    <property type="match status" value="1"/>
</dbReference>
<dbReference type="PROSITE" id="PS51847">
    <property type="entry name" value="SMP"/>
    <property type="match status" value="1"/>
</dbReference>
<dbReference type="InterPro" id="IPR037749">
    <property type="entry name" value="Ext_Synaptotagmin_C2B"/>
</dbReference>
<dbReference type="SMART" id="SM00239">
    <property type="entry name" value="C2"/>
    <property type="match status" value="3"/>
</dbReference>
<dbReference type="CDD" id="cd04030">
    <property type="entry name" value="C2C_KIAA1228"/>
    <property type="match status" value="1"/>
</dbReference>
<keyword evidence="10" id="KW-0106">Calcium</keyword>
<evidence type="ECO:0000256" key="11">
    <source>
        <dbReference type="ARBA" id="ARBA00022989"/>
    </source>
</evidence>
<feature type="region of interest" description="Disordered" evidence="16">
    <location>
        <begin position="1"/>
        <end position="27"/>
    </location>
</feature>
<evidence type="ECO:0000256" key="2">
    <source>
        <dbReference type="ARBA" id="ARBA00004477"/>
    </source>
</evidence>
<evidence type="ECO:0000256" key="16">
    <source>
        <dbReference type="SAM" id="MobiDB-lite"/>
    </source>
</evidence>
<reference evidence="20 21" key="1">
    <citation type="journal article" date="2020" name="G3 (Bethesda)">
        <title>Draft Genome of the Common Snapping Turtle, Chelydra serpentina, a Model for Phenotypic Plasticity in Reptiles.</title>
        <authorList>
            <person name="Das D."/>
            <person name="Singh S.K."/>
            <person name="Bierstedt J."/>
            <person name="Erickson A."/>
            <person name="Galli G.L.J."/>
            <person name="Crossley D.A. 2nd"/>
            <person name="Rhen T."/>
        </authorList>
    </citation>
    <scope>NUCLEOTIDE SEQUENCE [LARGE SCALE GENOMIC DNA]</scope>
    <source>
        <strain evidence="20">KW</strain>
    </source>
</reference>
<gene>
    <name evidence="20" type="primary">ESYT3</name>
    <name evidence="20" type="ORF">G0U57_008264</name>
</gene>
<dbReference type="InterPro" id="IPR051634">
    <property type="entry name" value="Extended_Synaptotagmin"/>
</dbReference>
<keyword evidence="7" id="KW-0479">Metal-binding</keyword>
<evidence type="ECO:0000256" key="13">
    <source>
        <dbReference type="ARBA" id="ARBA00023121"/>
    </source>
</evidence>
<name>A0A8T1TAS4_CHESE</name>
<evidence type="ECO:0000256" key="5">
    <source>
        <dbReference type="ARBA" id="ARBA00022475"/>
    </source>
</evidence>
<dbReference type="OrthoDB" id="1029639at2759"/>
<dbReference type="AlphaFoldDB" id="A0A8T1TAS4"/>
<dbReference type="PANTHER" id="PTHR45761:SF4">
    <property type="entry name" value="EXTENDED SYNAPTOTAGMIN-3"/>
    <property type="match status" value="1"/>
</dbReference>
<comment type="caution">
    <text evidence="20">The sequence shown here is derived from an EMBL/GenBank/DDBJ whole genome shotgun (WGS) entry which is preliminary data.</text>
</comment>
<comment type="similarity">
    <text evidence="3">Belongs to the extended synaptotagmin family.</text>
</comment>
<dbReference type="CDD" id="cd04050">
    <property type="entry name" value="C2B_Synaptotagmin-like"/>
    <property type="match status" value="1"/>
</dbReference>
<keyword evidence="8" id="KW-0677">Repeat</keyword>
<dbReference type="Pfam" id="PF17047">
    <property type="entry name" value="SMP_LBD"/>
    <property type="match status" value="1"/>
</dbReference>
<evidence type="ECO:0000256" key="12">
    <source>
        <dbReference type="ARBA" id="ARBA00023055"/>
    </source>
</evidence>
<proteinExistence type="inferred from homology"/>
<keyword evidence="14 17" id="KW-0472">Membrane</keyword>
<dbReference type="GO" id="GO:0005886">
    <property type="term" value="C:plasma membrane"/>
    <property type="evidence" value="ECO:0007669"/>
    <property type="project" value="UniProtKB-SubCell"/>
</dbReference>
<keyword evidence="12" id="KW-0445">Lipid transport</keyword>
<dbReference type="GO" id="GO:0035091">
    <property type="term" value="F:phosphatidylinositol binding"/>
    <property type="evidence" value="ECO:0007669"/>
    <property type="project" value="TreeGrafter"/>
</dbReference>
<feature type="domain" description="C2" evidence="18">
    <location>
        <begin position="287"/>
        <end position="410"/>
    </location>
</feature>
<dbReference type="CDD" id="cd08391">
    <property type="entry name" value="C2A_C2C_Synaptotagmin_like"/>
    <property type="match status" value="1"/>
</dbReference>
<feature type="compositionally biased region" description="Basic and acidic residues" evidence="16">
    <location>
        <begin position="626"/>
        <end position="635"/>
    </location>
</feature>